<dbReference type="InterPro" id="IPR015942">
    <property type="entry name" value="Asp/Glu/hydantoin_racemase"/>
</dbReference>
<accession>A0ABX1GP83</accession>
<dbReference type="RefSeq" id="WP_168551612.1">
    <property type="nucleotide sequence ID" value="NZ_JAAWWL010000001.1"/>
</dbReference>
<dbReference type="SUPFAM" id="SSF53681">
    <property type="entry name" value="Aspartate/glutamate racemase"/>
    <property type="match status" value="2"/>
</dbReference>
<dbReference type="PANTHER" id="PTHR21198:SF7">
    <property type="entry name" value="ASPARTATE-GLUTAMATE RACEMASE FAMILY"/>
    <property type="match status" value="1"/>
</dbReference>
<dbReference type="GO" id="GO:0016853">
    <property type="term" value="F:isomerase activity"/>
    <property type="evidence" value="ECO:0007669"/>
    <property type="project" value="UniProtKB-KW"/>
</dbReference>
<evidence type="ECO:0000256" key="1">
    <source>
        <dbReference type="ARBA" id="ARBA00007847"/>
    </source>
</evidence>
<dbReference type="Proteomes" id="UP000718451">
    <property type="component" value="Unassembled WGS sequence"/>
</dbReference>
<dbReference type="EMBL" id="JAAWWL010000001">
    <property type="protein sequence ID" value="NKI31439.1"/>
    <property type="molecule type" value="Genomic_DNA"/>
</dbReference>
<evidence type="ECO:0000256" key="2">
    <source>
        <dbReference type="ARBA" id="ARBA00023235"/>
    </source>
</evidence>
<keyword evidence="4" id="KW-1185">Reference proteome</keyword>
<name>A0ABX1GP83_9FLAO</name>
<comment type="caution">
    <text evidence="3">The sequence shown here is derived from an EMBL/GenBank/DDBJ whole genome shotgun (WGS) entry which is preliminary data.</text>
</comment>
<dbReference type="Gene3D" id="3.40.50.1860">
    <property type="match status" value="2"/>
</dbReference>
<comment type="similarity">
    <text evidence="1">Belongs to the aspartate/glutamate racemases family.</text>
</comment>
<dbReference type="PROSITE" id="PS00924">
    <property type="entry name" value="ASP_GLU_RACEMASE_2"/>
    <property type="match status" value="1"/>
</dbReference>
<dbReference type="InterPro" id="IPR001920">
    <property type="entry name" value="Asp/Glu_race"/>
</dbReference>
<dbReference type="Pfam" id="PF01177">
    <property type="entry name" value="Asp_Glu_race"/>
    <property type="match status" value="1"/>
</dbReference>
<dbReference type="InterPro" id="IPR033134">
    <property type="entry name" value="Asp/Glu_racemase_AS_2"/>
</dbReference>
<gene>
    <name evidence="3" type="ORF">HCU67_05745</name>
</gene>
<dbReference type="InterPro" id="IPR004380">
    <property type="entry name" value="Asp_race"/>
</dbReference>
<protein>
    <submittedName>
        <fullName evidence="3">Amino acid racemase</fullName>
        <ecNumber evidence="3">5.1.1.-</ecNumber>
    </submittedName>
</protein>
<keyword evidence="2 3" id="KW-0413">Isomerase</keyword>
<sequence length="232" mass="25384">MKTIGLIGGLTWQSSKFYYDFLNQLVVEKMGGSHSAKILMSSVDFAPIEKLSFENNWTKIGELMAIEAKRLENAGADLIIIGSNTINMVSDYVTAAISIPFVHIADATGNAIKKIGLSKVGLLGTKFTMERDFYKSILKNSYGLEVLIPNEKERDTLQYMIYNELAKGDFSESSKNKCLDIIGNLISNGAQGIILGCTELPILIPEGEIPVHSFDTTMIHSRAAVEAAINSI</sequence>
<reference evidence="3 4" key="1">
    <citation type="submission" date="2020-04" db="EMBL/GenBank/DDBJ databases">
        <authorList>
            <person name="Yoon J."/>
        </authorList>
    </citation>
    <scope>NUCLEOTIDE SEQUENCE [LARGE SCALE GENOMIC DNA]</scope>
    <source>
        <strain evidence="3 4">DJ-13</strain>
    </source>
</reference>
<dbReference type="PANTHER" id="PTHR21198">
    <property type="entry name" value="GLUTAMATE RACEMASE"/>
    <property type="match status" value="1"/>
</dbReference>
<organism evidence="3 4">
    <name type="scientific">Croceivirga thetidis</name>
    <dbReference type="NCBI Taxonomy" id="2721623"/>
    <lineage>
        <taxon>Bacteria</taxon>
        <taxon>Pseudomonadati</taxon>
        <taxon>Bacteroidota</taxon>
        <taxon>Flavobacteriia</taxon>
        <taxon>Flavobacteriales</taxon>
        <taxon>Flavobacteriaceae</taxon>
        <taxon>Croceivirga</taxon>
    </lineage>
</organism>
<evidence type="ECO:0000313" key="4">
    <source>
        <dbReference type="Proteomes" id="UP000718451"/>
    </source>
</evidence>
<dbReference type="NCBIfam" id="TIGR00035">
    <property type="entry name" value="asp_race"/>
    <property type="match status" value="1"/>
</dbReference>
<evidence type="ECO:0000313" key="3">
    <source>
        <dbReference type="EMBL" id="NKI31439.1"/>
    </source>
</evidence>
<dbReference type="EC" id="5.1.1.-" evidence="3"/>
<proteinExistence type="inferred from homology"/>